<name>G4ZGW5_PHYSP</name>
<dbReference type="GeneID" id="20658019"/>
<organism evidence="1 2">
    <name type="scientific">Phytophthora sojae (strain P6497)</name>
    <name type="common">Soybean stem and root rot agent</name>
    <name type="synonym">Phytophthora megasperma f. sp. glycines</name>
    <dbReference type="NCBI Taxonomy" id="1094619"/>
    <lineage>
        <taxon>Eukaryota</taxon>
        <taxon>Sar</taxon>
        <taxon>Stramenopiles</taxon>
        <taxon>Oomycota</taxon>
        <taxon>Peronosporomycetes</taxon>
        <taxon>Peronosporales</taxon>
        <taxon>Peronosporaceae</taxon>
        <taxon>Phytophthora</taxon>
    </lineage>
</organism>
<dbReference type="SMR" id="G4ZGW5"/>
<feature type="non-terminal residue" evidence="1">
    <location>
        <position position="1"/>
    </location>
</feature>
<sequence length="91" mass="10380">NSISHLGLQSTSRVEGYHAAMKLWLRNATSDLLTIYKPMVRWWTESIEKHEHAVSSETDSILTAFRKGVYEDVVLKIHNHALKSVQSSSRT</sequence>
<keyword evidence="2" id="KW-1185">Reference proteome</keyword>
<dbReference type="InParanoid" id="G4ZGW5"/>
<dbReference type="EMBL" id="JH159154">
    <property type="protein sequence ID" value="EGZ18031.1"/>
    <property type="molecule type" value="Genomic_DNA"/>
</dbReference>
<proteinExistence type="predicted"/>
<gene>
    <name evidence="1" type="ORF">PHYSODRAFT_501786</name>
</gene>
<dbReference type="Proteomes" id="UP000002640">
    <property type="component" value="Unassembled WGS sequence"/>
</dbReference>
<accession>G4ZGW5</accession>
<evidence type="ECO:0000313" key="1">
    <source>
        <dbReference type="EMBL" id="EGZ18031.1"/>
    </source>
</evidence>
<reference evidence="1 2" key="1">
    <citation type="journal article" date="2006" name="Science">
        <title>Phytophthora genome sequences uncover evolutionary origins and mechanisms of pathogenesis.</title>
        <authorList>
            <person name="Tyler B.M."/>
            <person name="Tripathy S."/>
            <person name="Zhang X."/>
            <person name="Dehal P."/>
            <person name="Jiang R.H."/>
            <person name="Aerts A."/>
            <person name="Arredondo F.D."/>
            <person name="Baxter L."/>
            <person name="Bensasson D."/>
            <person name="Beynon J.L."/>
            <person name="Chapman J."/>
            <person name="Damasceno C.M."/>
            <person name="Dorrance A.E."/>
            <person name="Dou D."/>
            <person name="Dickerman A.W."/>
            <person name="Dubchak I.L."/>
            <person name="Garbelotto M."/>
            <person name="Gijzen M."/>
            <person name="Gordon S.G."/>
            <person name="Govers F."/>
            <person name="Grunwald N.J."/>
            <person name="Huang W."/>
            <person name="Ivors K.L."/>
            <person name="Jones R.W."/>
            <person name="Kamoun S."/>
            <person name="Krampis K."/>
            <person name="Lamour K.H."/>
            <person name="Lee M.K."/>
            <person name="McDonald W.H."/>
            <person name="Medina M."/>
            <person name="Meijer H.J."/>
            <person name="Nordberg E.K."/>
            <person name="Maclean D.J."/>
            <person name="Ospina-Giraldo M.D."/>
            <person name="Morris P.F."/>
            <person name="Phuntumart V."/>
            <person name="Putnam N.H."/>
            <person name="Rash S."/>
            <person name="Rose J.K."/>
            <person name="Sakihama Y."/>
            <person name="Salamov A.A."/>
            <person name="Savidor A."/>
            <person name="Scheuring C.F."/>
            <person name="Smith B.M."/>
            <person name="Sobral B.W."/>
            <person name="Terry A."/>
            <person name="Torto-Alalibo T.A."/>
            <person name="Win J."/>
            <person name="Xu Z."/>
            <person name="Zhang H."/>
            <person name="Grigoriev I.V."/>
            <person name="Rokhsar D.S."/>
            <person name="Boore J.L."/>
        </authorList>
    </citation>
    <scope>NUCLEOTIDE SEQUENCE [LARGE SCALE GENOMIC DNA]</scope>
    <source>
        <strain evidence="1 2">P6497</strain>
    </source>
</reference>
<protein>
    <submittedName>
        <fullName evidence="1">Uncharacterized protein</fullName>
    </submittedName>
</protein>
<dbReference type="RefSeq" id="XP_009527089.1">
    <property type="nucleotide sequence ID" value="XM_009528794.1"/>
</dbReference>
<dbReference type="KEGG" id="psoj:PHYSODRAFT_501786"/>
<dbReference type="AlphaFoldDB" id="G4ZGW5"/>
<evidence type="ECO:0000313" key="2">
    <source>
        <dbReference type="Proteomes" id="UP000002640"/>
    </source>
</evidence>